<keyword evidence="1" id="KW-0732">Signal</keyword>
<dbReference type="Pfam" id="PF00497">
    <property type="entry name" value="SBP_bac_3"/>
    <property type="match status" value="1"/>
</dbReference>
<name>A0A923RMT3_9FIRM</name>
<comment type="caution">
    <text evidence="3">The sequence shown here is derived from an EMBL/GenBank/DDBJ whole genome shotgun (WGS) entry which is preliminary data.</text>
</comment>
<dbReference type="AlphaFoldDB" id="A0A923RMT3"/>
<protein>
    <submittedName>
        <fullName evidence="3">Transporter substrate-binding domain-containing protein</fullName>
    </submittedName>
</protein>
<dbReference type="SUPFAM" id="SSF53850">
    <property type="entry name" value="Periplasmic binding protein-like II"/>
    <property type="match status" value="1"/>
</dbReference>
<dbReference type="PANTHER" id="PTHR35936">
    <property type="entry name" value="MEMBRANE-BOUND LYTIC MUREIN TRANSGLYCOSYLASE F"/>
    <property type="match status" value="1"/>
</dbReference>
<keyword evidence="4" id="KW-1185">Reference proteome</keyword>
<accession>A0A923RMT3</accession>
<dbReference type="CDD" id="cd13530">
    <property type="entry name" value="PBP2_peptides_like"/>
    <property type="match status" value="1"/>
</dbReference>
<dbReference type="PROSITE" id="PS51257">
    <property type="entry name" value="PROKAR_LIPOPROTEIN"/>
    <property type="match status" value="1"/>
</dbReference>
<dbReference type="PANTHER" id="PTHR35936:SF34">
    <property type="entry name" value="ABC TRANSPORTER EXTRACELLULAR-BINDING PROTEIN YCKB-RELATED"/>
    <property type="match status" value="1"/>
</dbReference>
<dbReference type="RefSeq" id="WP_186872090.1">
    <property type="nucleotide sequence ID" value="NZ_JACOOR010000004.1"/>
</dbReference>
<dbReference type="Proteomes" id="UP000649345">
    <property type="component" value="Unassembled WGS sequence"/>
</dbReference>
<reference evidence="3" key="1">
    <citation type="submission" date="2020-08" db="EMBL/GenBank/DDBJ databases">
        <title>Genome public.</title>
        <authorList>
            <person name="Liu C."/>
            <person name="Sun Q."/>
        </authorList>
    </citation>
    <scope>NUCLEOTIDE SEQUENCE</scope>
    <source>
        <strain evidence="3">NSJ-68</strain>
    </source>
</reference>
<evidence type="ECO:0000259" key="2">
    <source>
        <dbReference type="SMART" id="SM00062"/>
    </source>
</evidence>
<dbReference type="SMART" id="SM00062">
    <property type="entry name" value="PBPb"/>
    <property type="match status" value="1"/>
</dbReference>
<gene>
    <name evidence="3" type="ORF">H8S44_08385</name>
</gene>
<organism evidence="3 4">
    <name type="scientific">Anaerosacchariphilus hominis</name>
    <dbReference type="NCBI Taxonomy" id="2763017"/>
    <lineage>
        <taxon>Bacteria</taxon>
        <taxon>Bacillati</taxon>
        <taxon>Bacillota</taxon>
        <taxon>Clostridia</taxon>
        <taxon>Lachnospirales</taxon>
        <taxon>Lachnospiraceae</taxon>
        <taxon>Anaerosacchariphilus</taxon>
    </lineage>
</organism>
<dbReference type="EMBL" id="JACOOR010000004">
    <property type="protein sequence ID" value="MBC5659786.1"/>
    <property type="molecule type" value="Genomic_DNA"/>
</dbReference>
<evidence type="ECO:0000313" key="4">
    <source>
        <dbReference type="Proteomes" id="UP000649345"/>
    </source>
</evidence>
<sequence>MKRKRNQKFAAVLAACCGLTLTFGGCEKVESTEVPKQEALPKIVVGSDDYPPFNYADPNGKPTGIDVELAKEAFARMGYEAEFVQINWEDKKNLVENGDIDCIWGSFSMDGREEEYNWAGPYMLSYQVVAVNRDSDIETLGDLEGKIVAVQSTTKPEEIFTNHTDSRIPELREVFSLQNRELIYAFLSKGYADAVAAHETAILQYMKDYGLEYRILEESLLTVGLGVAFSREDERGLEKELTRTFREMEKDGTTARILGEYLENPERYLEVDVNED</sequence>
<feature type="domain" description="Solute-binding protein family 3/N-terminal" evidence="2">
    <location>
        <begin position="42"/>
        <end position="265"/>
    </location>
</feature>
<dbReference type="Gene3D" id="3.40.190.10">
    <property type="entry name" value="Periplasmic binding protein-like II"/>
    <property type="match status" value="2"/>
</dbReference>
<dbReference type="InterPro" id="IPR001638">
    <property type="entry name" value="Solute-binding_3/MltF_N"/>
</dbReference>
<proteinExistence type="predicted"/>
<evidence type="ECO:0000313" key="3">
    <source>
        <dbReference type="EMBL" id="MBC5659786.1"/>
    </source>
</evidence>
<evidence type="ECO:0000256" key="1">
    <source>
        <dbReference type="ARBA" id="ARBA00022729"/>
    </source>
</evidence>